<gene>
    <name evidence="2" type="ORF">STRIC_1646</name>
</gene>
<accession>G5K4C6</accession>
<feature type="transmembrane region" description="Helical" evidence="1">
    <location>
        <begin position="125"/>
        <end position="147"/>
    </location>
</feature>
<organism evidence="2 3">
    <name type="scientific">Streptococcus ictaluri 707-05</name>
    <dbReference type="NCBI Taxonomy" id="764299"/>
    <lineage>
        <taxon>Bacteria</taxon>
        <taxon>Bacillati</taxon>
        <taxon>Bacillota</taxon>
        <taxon>Bacilli</taxon>
        <taxon>Lactobacillales</taxon>
        <taxon>Streptococcaceae</taxon>
        <taxon>Streptococcus</taxon>
    </lineage>
</organism>
<protein>
    <submittedName>
        <fullName evidence="2">Membrane protein</fullName>
    </submittedName>
</protein>
<comment type="caution">
    <text evidence="2">The sequence shown here is derived from an EMBL/GenBank/DDBJ whole genome shotgun (WGS) entry which is preliminary data.</text>
</comment>
<feature type="transmembrane region" description="Helical" evidence="1">
    <location>
        <begin position="212"/>
        <end position="232"/>
    </location>
</feature>
<feature type="transmembrane region" description="Helical" evidence="1">
    <location>
        <begin position="284"/>
        <end position="308"/>
    </location>
</feature>
<sequence>MFVSTFGAFGLILYLNFSNTKRLSMQEAFSDRDPIPYFRGFYDVVKAPLAMEAILNFWLPLLLVALLIFGIIKQIMPSYYKEVLYTKPSEKEKPAKKGVLKAYQNKNLAQLLCKHHLLTLQNATLLTQTFLMPLLYVFIFITLSLTSGADLKGMFSADYFGIMMLMGGLLGSMCALPTTFVGVGISLEKDNFIFIKSLPISLKAFLIGKYRLLVTLQLIVPLILYTVLGFFVLKLDPILTLSFLLGFALVVIVQGQFMYRRDYKLLDLKWQDMTQLFTRGSGQWYTMGLMFGNILLGAVVIVVAVILSRVSGQALVIDSILAILIGLGLLASQIYLSKSFWKSFDRL</sequence>
<keyword evidence="1" id="KW-0812">Transmembrane</keyword>
<dbReference type="AlphaFoldDB" id="G5K4C6"/>
<feature type="transmembrane region" description="Helical" evidence="1">
    <location>
        <begin position="159"/>
        <end position="187"/>
    </location>
</feature>
<feature type="transmembrane region" description="Helical" evidence="1">
    <location>
        <begin position="53"/>
        <end position="72"/>
    </location>
</feature>
<keyword evidence="3" id="KW-1185">Reference proteome</keyword>
<keyword evidence="1" id="KW-0472">Membrane</keyword>
<evidence type="ECO:0000313" key="3">
    <source>
        <dbReference type="Proteomes" id="UP000003330"/>
    </source>
</evidence>
<evidence type="ECO:0000256" key="1">
    <source>
        <dbReference type="SAM" id="Phobius"/>
    </source>
</evidence>
<name>G5K4C6_9STRE</name>
<dbReference type="Proteomes" id="UP000003330">
    <property type="component" value="Unassembled WGS sequence"/>
</dbReference>
<feature type="transmembrane region" description="Helical" evidence="1">
    <location>
        <begin position="238"/>
        <end position="259"/>
    </location>
</feature>
<keyword evidence="1" id="KW-1133">Transmembrane helix</keyword>
<dbReference type="STRING" id="764299.STRIC_1646"/>
<proteinExistence type="predicted"/>
<reference evidence="2 3" key="1">
    <citation type="journal article" date="2014" name="Int. J. Syst. Evol. Microbiol.">
        <title>Phylogenomics and the dynamic genome evolution of the genus Streptococcus.</title>
        <authorList>
            <consortium name="The Broad Institute Genome Sequencing Platform"/>
            <person name="Richards V.P."/>
            <person name="Palmer S.R."/>
            <person name="Pavinski Bitar P.D."/>
            <person name="Qin X."/>
            <person name="Weinstock G.M."/>
            <person name="Highlander S.K."/>
            <person name="Town C.D."/>
            <person name="Burne R.A."/>
            <person name="Stanhope M.J."/>
        </authorList>
    </citation>
    <scope>NUCLEOTIDE SEQUENCE [LARGE SCALE GENOMIC DNA]</scope>
    <source>
        <strain evidence="2 3">707-05</strain>
    </source>
</reference>
<dbReference type="eggNOG" id="ENOG502ZAPV">
    <property type="taxonomic scope" value="Bacteria"/>
</dbReference>
<feature type="transmembrane region" description="Helical" evidence="1">
    <location>
        <begin position="314"/>
        <end position="336"/>
    </location>
</feature>
<evidence type="ECO:0000313" key="2">
    <source>
        <dbReference type="EMBL" id="EHI68919.1"/>
    </source>
</evidence>
<dbReference type="EMBL" id="AEUX02000007">
    <property type="protein sequence ID" value="EHI68919.1"/>
    <property type="molecule type" value="Genomic_DNA"/>
</dbReference>